<feature type="compositionally biased region" description="Acidic residues" evidence="2">
    <location>
        <begin position="1"/>
        <end position="11"/>
    </location>
</feature>
<proteinExistence type="inferred from homology"/>
<comment type="similarity">
    <text evidence="1">Belongs to the GAMAD family.</text>
</comment>
<dbReference type="Pfam" id="PF03259">
    <property type="entry name" value="Robl_LC7"/>
    <property type="match status" value="1"/>
</dbReference>
<feature type="domain" description="Roadblock/LAMTOR2" evidence="3">
    <location>
        <begin position="45"/>
        <end position="133"/>
    </location>
</feature>
<feature type="compositionally biased region" description="Basic and acidic residues" evidence="2">
    <location>
        <begin position="26"/>
        <end position="45"/>
    </location>
</feature>
<gene>
    <name evidence="4" type="ORF">CSSPTR1EN2_LOCUS16549</name>
</gene>
<dbReference type="SUPFAM" id="SSF103196">
    <property type="entry name" value="Roadblock/LC7 domain"/>
    <property type="match status" value="1"/>
</dbReference>
<evidence type="ECO:0000313" key="4">
    <source>
        <dbReference type="EMBL" id="CAK9222930.1"/>
    </source>
</evidence>
<sequence length="142" mass="15757">MAEDQEPEVGELDSSASKPGVPKLVNRRESEIGRDKRASANRAEAEETIKRIASHRGIIGTVITNNDAIPIRSSMDKEGTQQYAAFVTPLAQRAKMITLNHDPKNELTMLRIRTTTTEMIVTPEKEYYLIAVQKTSHAPDPA</sequence>
<dbReference type="SMART" id="SM00960">
    <property type="entry name" value="Robl_LC7"/>
    <property type="match status" value="1"/>
</dbReference>
<name>A0ABP0UJ89_9BRYO</name>
<reference evidence="4" key="1">
    <citation type="submission" date="2024-02" db="EMBL/GenBank/DDBJ databases">
        <authorList>
            <consortium name="ELIXIR-Norway"/>
            <consortium name="Elixir Norway"/>
        </authorList>
    </citation>
    <scope>NUCLEOTIDE SEQUENCE</scope>
</reference>
<keyword evidence="5" id="KW-1185">Reference proteome</keyword>
<dbReference type="Gene3D" id="3.30.450.30">
    <property type="entry name" value="Dynein light chain 2a, cytoplasmic"/>
    <property type="match status" value="1"/>
</dbReference>
<organism evidence="4 5">
    <name type="scientific">Sphagnum troendelagicum</name>
    <dbReference type="NCBI Taxonomy" id="128251"/>
    <lineage>
        <taxon>Eukaryota</taxon>
        <taxon>Viridiplantae</taxon>
        <taxon>Streptophyta</taxon>
        <taxon>Embryophyta</taxon>
        <taxon>Bryophyta</taxon>
        <taxon>Sphagnophytina</taxon>
        <taxon>Sphagnopsida</taxon>
        <taxon>Sphagnales</taxon>
        <taxon>Sphagnaceae</taxon>
        <taxon>Sphagnum</taxon>
    </lineage>
</organism>
<dbReference type="PANTHER" id="PTHR10779">
    <property type="entry name" value="DYNEIN LIGHT CHAIN ROADBLOCK"/>
    <property type="match status" value="1"/>
</dbReference>
<dbReference type="InterPro" id="IPR004942">
    <property type="entry name" value="Roadblock/LAMTOR2_dom"/>
</dbReference>
<evidence type="ECO:0000313" key="5">
    <source>
        <dbReference type="Proteomes" id="UP001497512"/>
    </source>
</evidence>
<feature type="region of interest" description="Disordered" evidence="2">
    <location>
        <begin position="1"/>
        <end position="45"/>
    </location>
</feature>
<evidence type="ECO:0000256" key="2">
    <source>
        <dbReference type="SAM" id="MobiDB-lite"/>
    </source>
</evidence>
<evidence type="ECO:0000256" key="1">
    <source>
        <dbReference type="ARBA" id="ARBA00007191"/>
    </source>
</evidence>
<protein>
    <recommendedName>
        <fullName evidence="3">Roadblock/LAMTOR2 domain-containing protein</fullName>
    </recommendedName>
</protein>
<dbReference type="EMBL" id="OZ019896">
    <property type="protein sequence ID" value="CAK9222930.1"/>
    <property type="molecule type" value="Genomic_DNA"/>
</dbReference>
<dbReference type="Proteomes" id="UP001497512">
    <property type="component" value="Chromosome 4"/>
</dbReference>
<evidence type="ECO:0000259" key="3">
    <source>
        <dbReference type="SMART" id="SM00960"/>
    </source>
</evidence>
<accession>A0ABP0UJ89</accession>